<dbReference type="EMBL" id="JQFK01002336">
    <property type="protein sequence ID" value="KGK32380.1"/>
    <property type="molecule type" value="Genomic_DNA"/>
</dbReference>
<dbReference type="Proteomes" id="UP000029867">
    <property type="component" value="Unassembled WGS sequence"/>
</dbReference>
<feature type="non-terminal residue" evidence="1">
    <location>
        <position position="26"/>
    </location>
</feature>
<organism evidence="1 3">
    <name type="scientific">Pichia kudriavzevii</name>
    <name type="common">Yeast</name>
    <name type="synonym">Issatchenkia orientalis</name>
    <dbReference type="NCBI Taxonomy" id="4909"/>
    <lineage>
        <taxon>Eukaryota</taxon>
        <taxon>Fungi</taxon>
        <taxon>Dikarya</taxon>
        <taxon>Ascomycota</taxon>
        <taxon>Saccharomycotina</taxon>
        <taxon>Pichiomycetes</taxon>
        <taxon>Pichiales</taxon>
        <taxon>Pichiaceae</taxon>
        <taxon>Pichia</taxon>
    </lineage>
</organism>
<comment type="caution">
    <text evidence="1">The sequence shown here is derived from an EMBL/GenBank/DDBJ whole genome shotgun (WGS) entry which is preliminary data.</text>
</comment>
<reference evidence="1" key="2">
    <citation type="submission" date="2014-08" db="EMBL/GenBank/DDBJ databases">
        <title>Exploiting Issatchenkia orientalis SD108 for Succinic Acid Production.</title>
        <authorList>
            <person name="Xiao H."/>
            <person name="Shao Z."/>
            <person name="Jiang Y."/>
            <person name="Dole S."/>
            <person name="Zhao H."/>
        </authorList>
    </citation>
    <scope>NUCLEOTIDE SEQUENCE [LARGE SCALE GENOMIC DNA]</scope>
    <source>
        <strain evidence="1">SD108</strain>
    </source>
</reference>
<proteinExistence type="predicted"/>
<evidence type="ECO:0000313" key="3">
    <source>
        <dbReference type="Proteomes" id="UP000029867"/>
    </source>
</evidence>
<sequence length="26" mass="2899">MNVPTSRYFSPTLFVNPIAVTFGNPE</sequence>
<reference evidence="3" key="1">
    <citation type="journal article" date="2014" name="Microb. Cell Fact.">
        <title>Exploiting Issatchenkia orientalis SD108 for succinic acid production.</title>
        <authorList>
            <person name="Xiao H."/>
            <person name="Shao Z."/>
            <person name="Jiang Y."/>
            <person name="Dole S."/>
            <person name="Zhao H."/>
        </authorList>
    </citation>
    <scope>NUCLEOTIDE SEQUENCE [LARGE SCALE GENOMIC DNA]</scope>
    <source>
        <strain evidence="3">SD108</strain>
    </source>
</reference>
<evidence type="ECO:0000313" key="1">
    <source>
        <dbReference type="EMBL" id="KGK32380.1"/>
    </source>
</evidence>
<dbReference type="EMBL" id="JQFK01002331">
    <property type="protein sequence ID" value="KGK32384.1"/>
    <property type="molecule type" value="Genomic_DNA"/>
</dbReference>
<evidence type="ECO:0000313" key="2">
    <source>
        <dbReference type="EMBL" id="KGK32384.1"/>
    </source>
</evidence>
<accession>A0A099NIK0</accession>
<dbReference type="AlphaFoldDB" id="A0A099NIK0"/>
<gene>
    <name evidence="2" type="ORF">JL09_g7009</name>
    <name evidence="1" type="ORF">JL09_g7013</name>
</gene>
<dbReference type="HOGENOM" id="CLU_3418529_0_0_1"/>
<protein>
    <submittedName>
        <fullName evidence="1">Uncharacterized protein</fullName>
    </submittedName>
</protein>
<name>A0A099NIK0_PICKU</name>